<reference evidence="2" key="1">
    <citation type="journal article" date="2015" name="Proc. Natl. Acad. Sci. U.S.A.">
        <title>Networks of energetic and metabolic interactions define dynamics in microbial communities.</title>
        <authorList>
            <person name="Embree M."/>
            <person name="Liu J.K."/>
            <person name="Al-Bassam M.M."/>
            <person name="Zengler K."/>
        </authorList>
    </citation>
    <scope>NUCLEOTIDE SEQUENCE</scope>
</reference>
<organism evidence="2">
    <name type="scientific">hydrocarbon metagenome</name>
    <dbReference type="NCBI Taxonomy" id="938273"/>
    <lineage>
        <taxon>unclassified sequences</taxon>
        <taxon>metagenomes</taxon>
        <taxon>ecological metagenomes</taxon>
    </lineage>
</organism>
<sequence length="246" mass="27438">MSSNFLWHIISLLLLLCVGCTGNSISGEEPPDITLAREGFYNESRTQFAEGVQEYINEVPPDAVQLLPDVTVSELEKAELGEYLSVWELEKGEEMWQVQLVPEKNVTEQIISKNTYIFSIVVEGRMVADYTATIEEGDIRGSSCSLINRMRWAHDVAKANEVDIQQCYLVAAPGGSMFLFFVDNGTEICSGELKKNLTDLAMSEDKVEAFKRRVTAFNQLQEPVPEHVPAKPGEFKPVGGNPPPFF</sequence>
<evidence type="ECO:0000256" key="1">
    <source>
        <dbReference type="SAM" id="MobiDB-lite"/>
    </source>
</evidence>
<protein>
    <submittedName>
        <fullName evidence="2">Uncharacterized protein</fullName>
    </submittedName>
</protein>
<evidence type="ECO:0000313" key="2">
    <source>
        <dbReference type="EMBL" id="KUG05492.1"/>
    </source>
</evidence>
<feature type="region of interest" description="Disordered" evidence="1">
    <location>
        <begin position="225"/>
        <end position="246"/>
    </location>
</feature>
<comment type="caution">
    <text evidence="2">The sequence shown here is derived from an EMBL/GenBank/DDBJ whole genome shotgun (WGS) entry which is preliminary data.</text>
</comment>
<gene>
    <name evidence="2" type="ORF">ASZ90_017089</name>
</gene>
<dbReference type="AlphaFoldDB" id="A0A0W8EA04"/>
<dbReference type="EMBL" id="LNQE01001812">
    <property type="protein sequence ID" value="KUG05492.1"/>
    <property type="molecule type" value="Genomic_DNA"/>
</dbReference>
<proteinExistence type="predicted"/>
<accession>A0A0W8EA04</accession>
<name>A0A0W8EA04_9ZZZZ</name>